<proteinExistence type="predicted"/>
<name>A0A812C9U6_ACAPH</name>
<sequence>MFFITGSFFLSFFSFIFFFLIFSFHLSFFLSFFLFFFFPLIPYFNEHLSFFLSFFFPLIPYFNQHLSFFLSFFLPLIPYFNHHLKRTNVFFSQPLSLQTYIQTAANESHSSWSVRLDISLPRVLTSGETFSSQSLYILPLITVSASPLSV</sequence>
<dbReference type="EMBL" id="CAHIKZ030001519">
    <property type="protein sequence ID" value="CAE1266849.1"/>
    <property type="molecule type" value="Genomic_DNA"/>
</dbReference>
<keyword evidence="3" id="KW-1185">Reference proteome</keyword>
<comment type="caution">
    <text evidence="2">The sequence shown here is derived from an EMBL/GenBank/DDBJ whole genome shotgun (WGS) entry which is preliminary data.</text>
</comment>
<dbReference type="Proteomes" id="UP000597762">
    <property type="component" value="Unassembled WGS sequence"/>
</dbReference>
<reference evidence="2" key="1">
    <citation type="submission" date="2021-01" db="EMBL/GenBank/DDBJ databases">
        <authorList>
            <person name="Li R."/>
            <person name="Bekaert M."/>
        </authorList>
    </citation>
    <scope>NUCLEOTIDE SEQUENCE</scope>
    <source>
        <strain evidence="2">Farmed</strain>
    </source>
</reference>
<protein>
    <submittedName>
        <fullName evidence="2">Uncharacterized protein</fullName>
    </submittedName>
</protein>
<keyword evidence="1" id="KW-0812">Transmembrane</keyword>
<feature type="transmembrane region" description="Helical" evidence="1">
    <location>
        <begin position="12"/>
        <end position="41"/>
    </location>
</feature>
<evidence type="ECO:0000256" key="1">
    <source>
        <dbReference type="SAM" id="Phobius"/>
    </source>
</evidence>
<feature type="transmembrane region" description="Helical" evidence="1">
    <location>
        <begin position="61"/>
        <end position="80"/>
    </location>
</feature>
<evidence type="ECO:0000313" key="2">
    <source>
        <dbReference type="EMBL" id="CAE1266849.1"/>
    </source>
</evidence>
<evidence type="ECO:0000313" key="3">
    <source>
        <dbReference type="Proteomes" id="UP000597762"/>
    </source>
</evidence>
<keyword evidence="1" id="KW-1133">Transmembrane helix</keyword>
<accession>A0A812C9U6</accession>
<gene>
    <name evidence="2" type="ORF">SPHA_35362</name>
</gene>
<keyword evidence="1" id="KW-0472">Membrane</keyword>
<organism evidence="2 3">
    <name type="scientific">Acanthosepion pharaonis</name>
    <name type="common">Pharaoh cuttlefish</name>
    <name type="synonym">Sepia pharaonis</name>
    <dbReference type="NCBI Taxonomy" id="158019"/>
    <lineage>
        <taxon>Eukaryota</taxon>
        <taxon>Metazoa</taxon>
        <taxon>Spiralia</taxon>
        <taxon>Lophotrochozoa</taxon>
        <taxon>Mollusca</taxon>
        <taxon>Cephalopoda</taxon>
        <taxon>Coleoidea</taxon>
        <taxon>Decapodiformes</taxon>
        <taxon>Sepiida</taxon>
        <taxon>Sepiina</taxon>
        <taxon>Sepiidae</taxon>
        <taxon>Acanthosepion</taxon>
    </lineage>
</organism>
<dbReference type="AlphaFoldDB" id="A0A812C9U6"/>